<gene>
    <name evidence="1" type="ORF">HK103_004845</name>
</gene>
<organism evidence="1 2">
    <name type="scientific">Boothiomyces macroporosus</name>
    <dbReference type="NCBI Taxonomy" id="261099"/>
    <lineage>
        <taxon>Eukaryota</taxon>
        <taxon>Fungi</taxon>
        <taxon>Fungi incertae sedis</taxon>
        <taxon>Chytridiomycota</taxon>
        <taxon>Chytridiomycota incertae sedis</taxon>
        <taxon>Chytridiomycetes</taxon>
        <taxon>Rhizophydiales</taxon>
        <taxon>Terramycetaceae</taxon>
        <taxon>Boothiomyces</taxon>
    </lineage>
</organism>
<dbReference type="Proteomes" id="UP001210925">
    <property type="component" value="Unassembled WGS sequence"/>
</dbReference>
<keyword evidence="2" id="KW-1185">Reference proteome</keyword>
<protein>
    <recommendedName>
        <fullName evidence="3">Acidic fibroblast growth factor intracellular-binding protein</fullName>
    </recommendedName>
</protein>
<dbReference type="Pfam" id="PF05427">
    <property type="entry name" value="FIBP"/>
    <property type="match status" value="1"/>
</dbReference>
<comment type="caution">
    <text evidence="1">The sequence shown here is derived from an EMBL/GenBank/DDBJ whole genome shotgun (WGS) entry which is preliminary data.</text>
</comment>
<dbReference type="InterPro" id="IPR008614">
    <property type="entry name" value="FIBP"/>
</dbReference>
<dbReference type="EMBL" id="JADGKB010000040">
    <property type="protein sequence ID" value="KAJ3257291.1"/>
    <property type="molecule type" value="Genomic_DNA"/>
</dbReference>
<reference evidence="1" key="1">
    <citation type="submission" date="2020-05" db="EMBL/GenBank/DDBJ databases">
        <title>Phylogenomic resolution of chytrid fungi.</title>
        <authorList>
            <person name="Stajich J.E."/>
            <person name="Amses K."/>
            <person name="Simmons R."/>
            <person name="Seto K."/>
            <person name="Myers J."/>
            <person name="Bonds A."/>
            <person name="Quandt C.A."/>
            <person name="Barry K."/>
            <person name="Liu P."/>
            <person name="Grigoriev I."/>
            <person name="Longcore J.E."/>
            <person name="James T.Y."/>
        </authorList>
    </citation>
    <scope>NUCLEOTIDE SEQUENCE</scope>
    <source>
        <strain evidence="1">PLAUS21</strain>
    </source>
</reference>
<name>A0AAD5UGU8_9FUNG</name>
<sequence>MEFSTFCANALVIDNNAWHSFLTGLTVQQAIERLRKATGNDHAKAAQIIAVVTTQYRNFEMLEAFLQHPKTISTQLIFPINARTRSKLIQSYYKMEPRVVRELLGKKLTHRVRKELDEISTLTGIPILGCRRMFDNLKRITKRVEDSTDDMVTTIMSNFMLSKDLAAQYSHVIFINRYRLDTTKRKLAFMTFSDFEYIGSLFYEYFVASPETALEELDPAIAEDSRHLKTLFNHKDNLEKFRQVITDRLTNLNQPATAEKAANMTTFKIIFRNMWSIGTSLTNNKEMRDLYFILVDRIVDPFLTYGWTYQDVDIFFSAIIGILQEEKTNSLCPSMSSRNRKTFIKLCSIIKFASTRLFKPNGAT</sequence>
<dbReference type="AlphaFoldDB" id="A0AAD5UGU8"/>
<dbReference type="PANTHER" id="PTHR13223">
    <property type="entry name" value="ACIDIC FIBROBLAST GROWTH FACTOR INTRACELLULAR BINDING PROTEIN"/>
    <property type="match status" value="1"/>
</dbReference>
<dbReference type="GO" id="GO:0005634">
    <property type="term" value="C:nucleus"/>
    <property type="evidence" value="ECO:0007669"/>
    <property type="project" value="TreeGrafter"/>
</dbReference>
<evidence type="ECO:0008006" key="3">
    <source>
        <dbReference type="Google" id="ProtNLM"/>
    </source>
</evidence>
<evidence type="ECO:0000313" key="1">
    <source>
        <dbReference type="EMBL" id="KAJ3257291.1"/>
    </source>
</evidence>
<dbReference type="PANTHER" id="PTHR13223:SF2">
    <property type="entry name" value="ACIDIC FIBROBLAST GROWTH FACTOR INTRACELLULAR-BINDING PROTEIN"/>
    <property type="match status" value="1"/>
</dbReference>
<evidence type="ECO:0000313" key="2">
    <source>
        <dbReference type="Proteomes" id="UP001210925"/>
    </source>
</evidence>
<proteinExistence type="predicted"/>
<accession>A0AAD5UGU8</accession>